<dbReference type="RefSeq" id="WP_092102437.1">
    <property type="nucleotide sequence ID" value="NZ_FOOT01000004.1"/>
</dbReference>
<feature type="compositionally biased region" description="Basic and acidic residues" evidence="1">
    <location>
        <begin position="75"/>
        <end position="89"/>
    </location>
</feature>
<keyword evidence="3" id="KW-1185">Reference proteome</keyword>
<sequence>MKDQKKRSWEFHGFASNPEKSFEAGKKGNRLAIENSIRNSNNSPNNPMAEDRTASKTSNQNKPAQGKGWQSVKAGSKEAGRKNEPTAEE</sequence>
<feature type="compositionally biased region" description="Basic and acidic residues" evidence="1">
    <location>
        <begin position="1"/>
        <end position="10"/>
    </location>
</feature>
<dbReference type="OrthoDB" id="853752at2"/>
<dbReference type="AlphaFoldDB" id="A0A1I2VXQ3"/>
<evidence type="ECO:0000256" key="1">
    <source>
        <dbReference type="SAM" id="MobiDB-lite"/>
    </source>
</evidence>
<gene>
    <name evidence="2" type="ORF">SAMN05421739_104340</name>
</gene>
<dbReference type="STRING" id="1436961.SAMN05421739_104340"/>
<reference evidence="3" key="1">
    <citation type="submission" date="2016-10" db="EMBL/GenBank/DDBJ databases">
        <authorList>
            <person name="Varghese N."/>
            <person name="Submissions S."/>
        </authorList>
    </citation>
    <scope>NUCLEOTIDE SEQUENCE [LARGE SCALE GENOMIC DNA]</scope>
    <source>
        <strain evidence="3">LP51</strain>
    </source>
</reference>
<feature type="region of interest" description="Disordered" evidence="1">
    <location>
        <begin position="1"/>
        <end position="89"/>
    </location>
</feature>
<accession>A0A1I2VXQ3</accession>
<protein>
    <submittedName>
        <fullName evidence="2">Uncharacterized protein</fullName>
    </submittedName>
</protein>
<dbReference type="Proteomes" id="UP000198724">
    <property type="component" value="Unassembled WGS sequence"/>
</dbReference>
<organism evidence="2 3">
    <name type="scientific">Pontibacter chinhatensis</name>
    <dbReference type="NCBI Taxonomy" id="1436961"/>
    <lineage>
        <taxon>Bacteria</taxon>
        <taxon>Pseudomonadati</taxon>
        <taxon>Bacteroidota</taxon>
        <taxon>Cytophagia</taxon>
        <taxon>Cytophagales</taxon>
        <taxon>Hymenobacteraceae</taxon>
        <taxon>Pontibacter</taxon>
    </lineage>
</organism>
<evidence type="ECO:0000313" key="2">
    <source>
        <dbReference type="EMBL" id="SFG92081.1"/>
    </source>
</evidence>
<proteinExistence type="predicted"/>
<evidence type="ECO:0000313" key="3">
    <source>
        <dbReference type="Proteomes" id="UP000198724"/>
    </source>
</evidence>
<name>A0A1I2VXQ3_9BACT</name>
<dbReference type="EMBL" id="FOOT01000004">
    <property type="protein sequence ID" value="SFG92081.1"/>
    <property type="molecule type" value="Genomic_DNA"/>
</dbReference>